<comment type="caution">
    <text evidence="2">The sequence shown here is derived from an EMBL/GenBank/DDBJ whole genome shotgun (WGS) entry which is preliminary data.</text>
</comment>
<accession>A0A932CNZ4</accession>
<reference evidence="2" key="1">
    <citation type="submission" date="2020-07" db="EMBL/GenBank/DDBJ databases">
        <title>Huge and variable diversity of episymbiotic CPR bacteria and DPANN archaea in groundwater ecosystems.</title>
        <authorList>
            <person name="He C.Y."/>
            <person name="Keren R."/>
            <person name="Whittaker M."/>
            <person name="Farag I.F."/>
            <person name="Doudna J."/>
            <person name="Cate J.H.D."/>
            <person name="Banfield J.F."/>
        </authorList>
    </citation>
    <scope>NUCLEOTIDE SEQUENCE</scope>
    <source>
        <strain evidence="2">NC_groundwater_672_Ag_B-0.1um_62_36</strain>
    </source>
</reference>
<dbReference type="PANTHER" id="PTHR38778">
    <property type="entry name" value="CYTOPLASMIC PROTEIN-RELATED"/>
    <property type="match status" value="1"/>
</dbReference>
<dbReference type="GO" id="GO:0005829">
    <property type="term" value="C:cytosol"/>
    <property type="evidence" value="ECO:0007669"/>
    <property type="project" value="TreeGrafter"/>
</dbReference>
<gene>
    <name evidence="2" type="ORF">HYY20_07190</name>
</gene>
<protein>
    <submittedName>
        <fullName evidence="2">DUF469 family protein</fullName>
    </submittedName>
</protein>
<evidence type="ECO:0000256" key="1">
    <source>
        <dbReference type="SAM" id="MobiDB-lite"/>
    </source>
</evidence>
<organism evidence="2 3">
    <name type="scientific">Tectimicrobiota bacterium</name>
    <dbReference type="NCBI Taxonomy" id="2528274"/>
    <lineage>
        <taxon>Bacteria</taxon>
        <taxon>Pseudomonadati</taxon>
        <taxon>Nitrospinota/Tectimicrobiota group</taxon>
        <taxon>Candidatus Tectimicrobiota</taxon>
    </lineage>
</organism>
<evidence type="ECO:0000313" key="2">
    <source>
        <dbReference type="EMBL" id="MBI2876649.1"/>
    </source>
</evidence>
<proteinExistence type="predicted"/>
<dbReference type="Pfam" id="PF04320">
    <property type="entry name" value="YggL_50S_bp"/>
    <property type="match status" value="1"/>
</dbReference>
<dbReference type="EMBL" id="JACPRF010000216">
    <property type="protein sequence ID" value="MBI2876649.1"/>
    <property type="molecule type" value="Genomic_DNA"/>
</dbReference>
<name>A0A932CNZ4_UNCTE</name>
<dbReference type="AlphaFoldDB" id="A0A932CNZ4"/>
<feature type="region of interest" description="Disordered" evidence="1">
    <location>
        <begin position="102"/>
        <end position="130"/>
    </location>
</feature>
<sequence length="130" mass="14481">MRKRLRKKLRLGEFQELMFALRLRLAPMGLKELDAFLETFLTECMEANGLGFNGSWGEEAEGFVMHLGRGPLTEENRDQVVTWFRGRGEVVEVEAGPLVDAWYGPEEGRSDLESGRGGPGRTGDGPITVP</sequence>
<dbReference type="InterPro" id="IPR007416">
    <property type="entry name" value="YggL_50S_bp"/>
</dbReference>
<dbReference type="PANTHER" id="PTHR38778:SF1">
    <property type="entry name" value="CYTOPLASMIC PROTEIN"/>
    <property type="match status" value="1"/>
</dbReference>
<evidence type="ECO:0000313" key="3">
    <source>
        <dbReference type="Proteomes" id="UP000769766"/>
    </source>
</evidence>
<dbReference type="Proteomes" id="UP000769766">
    <property type="component" value="Unassembled WGS sequence"/>
</dbReference>